<dbReference type="Gene3D" id="3.40.960.10">
    <property type="entry name" value="VSR Endonuclease"/>
    <property type="match status" value="1"/>
</dbReference>
<feature type="domain" description="Nuclease associated modular" evidence="2">
    <location>
        <begin position="4"/>
        <end position="20"/>
    </location>
</feature>
<dbReference type="GO" id="GO:0003677">
    <property type="term" value="F:DNA binding"/>
    <property type="evidence" value="ECO:0007669"/>
    <property type="project" value="InterPro"/>
</dbReference>
<evidence type="ECO:0000256" key="1">
    <source>
        <dbReference type="SAM" id="MobiDB-lite"/>
    </source>
</evidence>
<dbReference type="InterPro" id="IPR007569">
    <property type="entry name" value="DUF559"/>
</dbReference>
<dbReference type="AlphaFoldDB" id="A0A0F9USD8"/>
<dbReference type="SMART" id="SM00496">
    <property type="entry name" value="IENR2"/>
    <property type="match status" value="3"/>
</dbReference>
<dbReference type="Pfam" id="PF04480">
    <property type="entry name" value="DUF559"/>
    <property type="match status" value="1"/>
</dbReference>
<gene>
    <name evidence="3" type="ORF">LCGC14_0571310</name>
</gene>
<dbReference type="SUPFAM" id="SSF52980">
    <property type="entry name" value="Restriction endonuclease-like"/>
    <property type="match status" value="1"/>
</dbReference>
<name>A0A0F9USD8_9ZZZZ</name>
<dbReference type="InterPro" id="IPR003611">
    <property type="entry name" value="NUMOD3"/>
</dbReference>
<sequence length="230" mass="27704">MKVKKHKLTEEHKRKIGLANAIKMKEYWKNAKATERQIMRGYFNRNKKEKLGYVNSPETRKKLSVIMKEKLKNGEWHPSDISPYIKGHKKGMHGKKHSKETKKKMSKSNKGISNKTREANKEWRKNYVFPIKDTKIEKKIQRFLKELNMEFFTHQYMKINHGYQCDILIPSINLVIECDGDYWHKYPVGLEKDHIRTKELIEKGFKVLRLWEREIKVMNIDDFEKRLEIK</sequence>
<feature type="domain" description="Nuclease associated modular" evidence="2">
    <location>
        <begin position="51"/>
        <end position="67"/>
    </location>
</feature>
<accession>A0A0F9USD8</accession>
<dbReference type="SUPFAM" id="SSF64496">
    <property type="entry name" value="DNA-binding domain of intron-encoded endonucleases"/>
    <property type="match status" value="1"/>
</dbReference>
<protein>
    <recommendedName>
        <fullName evidence="2">Nuclease associated modular domain-containing protein</fullName>
    </recommendedName>
</protein>
<evidence type="ECO:0000259" key="2">
    <source>
        <dbReference type="SMART" id="SM00496"/>
    </source>
</evidence>
<feature type="region of interest" description="Disordered" evidence="1">
    <location>
        <begin position="78"/>
        <end position="117"/>
    </location>
</feature>
<organism evidence="3">
    <name type="scientific">marine sediment metagenome</name>
    <dbReference type="NCBI Taxonomy" id="412755"/>
    <lineage>
        <taxon>unclassified sequences</taxon>
        <taxon>metagenomes</taxon>
        <taxon>ecological metagenomes</taxon>
    </lineage>
</organism>
<feature type="domain" description="Nuclease associated modular" evidence="2">
    <location>
        <begin position="93"/>
        <end position="109"/>
    </location>
</feature>
<dbReference type="InterPro" id="IPR011335">
    <property type="entry name" value="Restrct_endonuc-II-like"/>
</dbReference>
<dbReference type="EMBL" id="LAZR01000839">
    <property type="protein sequence ID" value="KKN56553.1"/>
    <property type="molecule type" value="Genomic_DNA"/>
</dbReference>
<dbReference type="Pfam" id="PF07460">
    <property type="entry name" value="NUMOD3"/>
    <property type="match status" value="1"/>
</dbReference>
<proteinExistence type="predicted"/>
<feature type="compositionally biased region" description="Basic residues" evidence="1">
    <location>
        <begin position="86"/>
        <end position="107"/>
    </location>
</feature>
<comment type="caution">
    <text evidence="3">The sequence shown here is derived from an EMBL/GenBank/DDBJ whole genome shotgun (WGS) entry which is preliminary data.</text>
</comment>
<reference evidence="3" key="1">
    <citation type="journal article" date="2015" name="Nature">
        <title>Complex archaea that bridge the gap between prokaryotes and eukaryotes.</title>
        <authorList>
            <person name="Spang A."/>
            <person name="Saw J.H."/>
            <person name="Jorgensen S.L."/>
            <person name="Zaremba-Niedzwiedzka K."/>
            <person name="Martijn J."/>
            <person name="Lind A.E."/>
            <person name="van Eijk R."/>
            <person name="Schleper C."/>
            <person name="Guy L."/>
            <person name="Ettema T.J."/>
        </authorList>
    </citation>
    <scope>NUCLEOTIDE SEQUENCE</scope>
</reference>
<evidence type="ECO:0000313" key="3">
    <source>
        <dbReference type="EMBL" id="KKN56553.1"/>
    </source>
</evidence>